<evidence type="ECO:0000256" key="3">
    <source>
        <dbReference type="SAM" id="MobiDB-lite"/>
    </source>
</evidence>
<dbReference type="Pfam" id="PF13328">
    <property type="entry name" value="HD_4"/>
    <property type="match status" value="1"/>
</dbReference>
<dbReference type="PROSITE" id="PS51880">
    <property type="entry name" value="TGS"/>
    <property type="match status" value="1"/>
</dbReference>
<dbReference type="GO" id="GO:0015969">
    <property type="term" value="P:guanosine tetraphosphate metabolic process"/>
    <property type="evidence" value="ECO:0007669"/>
    <property type="project" value="InterPro"/>
</dbReference>
<dbReference type="PaxDb" id="665571-STHERM_c19300"/>
<dbReference type="SUPFAM" id="SSF109604">
    <property type="entry name" value="HD-domain/PDEase-like"/>
    <property type="match status" value="1"/>
</dbReference>
<dbReference type="InterPro" id="IPR004811">
    <property type="entry name" value="RelA/Spo_fam"/>
</dbReference>
<reference key="1">
    <citation type="submission" date="2009-08" db="EMBL/GenBank/DDBJ databases">
        <title>The genome sequence of Spirochaeta thermophila DSM6192.</title>
        <authorList>
            <person name="Angelov A."/>
            <person name="Mientus M."/>
            <person name="Wittenberg S."/>
            <person name="Lehmann R."/>
            <person name="Liesegang H."/>
            <person name="Daniel R."/>
            <person name="Liebl W."/>
        </authorList>
    </citation>
    <scope>NUCLEOTIDE SEQUENCE</scope>
    <source>
        <strain>DSM 6192</strain>
    </source>
</reference>
<proteinExistence type="inferred from homology"/>
<dbReference type="InterPro" id="IPR006674">
    <property type="entry name" value="HD_domain"/>
</dbReference>
<dbReference type="CDD" id="cd01668">
    <property type="entry name" value="TGS_RSH"/>
    <property type="match status" value="1"/>
</dbReference>
<dbReference type="SMART" id="SM00471">
    <property type="entry name" value="HDc"/>
    <property type="match status" value="1"/>
</dbReference>
<dbReference type="FunFam" id="1.10.3210.10:FF:000001">
    <property type="entry name" value="GTP pyrophosphokinase RelA"/>
    <property type="match status" value="1"/>
</dbReference>
<dbReference type="InterPro" id="IPR004095">
    <property type="entry name" value="TGS"/>
</dbReference>
<dbReference type="RefSeq" id="WP_013314704.1">
    <property type="nucleotide sequence ID" value="NC_014484.1"/>
</dbReference>
<dbReference type="InterPro" id="IPR012676">
    <property type="entry name" value="TGS-like"/>
</dbReference>
<dbReference type="InterPro" id="IPR007685">
    <property type="entry name" value="RelA_SpoT"/>
</dbReference>
<evidence type="ECO:0000259" key="5">
    <source>
        <dbReference type="PROSITE" id="PS51880"/>
    </source>
</evidence>
<dbReference type="InterPro" id="IPR043519">
    <property type="entry name" value="NT_sf"/>
</dbReference>
<dbReference type="GO" id="GO:0042594">
    <property type="term" value="P:response to starvation"/>
    <property type="evidence" value="ECO:0007669"/>
    <property type="project" value="TreeGrafter"/>
</dbReference>
<dbReference type="PANTHER" id="PTHR21262">
    <property type="entry name" value="GUANOSINE-3',5'-BIS DIPHOSPHATE 3'-PYROPHOSPHOHYDROLASE"/>
    <property type="match status" value="1"/>
</dbReference>
<dbReference type="CDD" id="cd00077">
    <property type="entry name" value="HDc"/>
    <property type="match status" value="1"/>
</dbReference>
<dbReference type="PANTHER" id="PTHR21262:SF31">
    <property type="entry name" value="GTP PYROPHOSPHOKINASE"/>
    <property type="match status" value="1"/>
</dbReference>
<dbReference type="Pfam" id="PF02824">
    <property type="entry name" value="TGS"/>
    <property type="match status" value="1"/>
</dbReference>
<dbReference type="GO" id="GO:0016301">
    <property type="term" value="F:kinase activity"/>
    <property type="evidence" value="ECO:0007669"/>
    <property type="project" value="UniProtKB-KW"/>
</dbReference>
<accession>E0RQ12</accession>
<dbReference type="Proteomes" id="UP000001296">
    <property type="component" value="Chromosome"/>
</dbReference>
<evidence type="ECO:0000259" key="4">
    <source>
        <dbReference type="PROSITE" id="PS51831"/>
    </source>
</evidence>
<protein>
    <submittedName>
        <fullName evidence="6">Probable GTP pyrophosphokinase</fullName>
        <ecNumber evidence="6">2.7.6.5</ecNumber>
    </submittedName>
</protein>
<feature type="domain" description="HD" evidence="4">
    <location>
        <begin position="48"/>
        <end position="147"/>
    </location>
</feature>
<dbReference type="SMART" id="SM00954">
    <property type="entry name" value="RelA_SpoT"/>
    <property type="match status" value="1"/>
</dbReference>
<dbReference type="GO" id="GO:0015949">
    <property type="term" value="P:nucleobase-containing small molecule interconversion"/>
    <property type="evidence" value="ECO:0007669"/>
    <property type="project" value="UniProtKB-ARBA"/>
</dbReference>
<name>E0RQ12_WINT6</name>
<evidence type="ECO:0000313" key="6">
    <source>
        <dbReference type="EMBL" id="ADN02865.1"/>
    </source>
</evidence>
<dbReference type="SUPFAM" id="SSF81271">
    <property type="entry name" value="TGS-like"/>
    <property type="match status" value="1"/>
</dbReference>
<dbReference type="GO" id="GO:0005886">
    <property type="term" value="C:plasma membrane"/>
    <property type="evidence" value="ECO:0007669"/>
    <property type="project" value="TreeGrafter"/>
</dbReference>
<feature type="domain" description="TGS" evidence="5">
    <location>
        <begin position="388"/>
        <end position="449"/>
    </location>
</feature>
<dbReference type="Gene3D" id="3.30.460.10">
    <property type="entry name" value="Beta Polymerase, domain 2"/>
    <property type="match status" value="1"/>
</dbReference>
<feature type="region of interest" description="Disordered" evidence="3">
    <location>
        <begin position="492"/>
        <end position="514"/>
    </location>
</feature>
<dbReference type="InterPro" id="IPR003607">
    <property type="entry name" value="HD/PDEase_dom"/>
</dbReference>
<dbReference type="Gene3D" id="1.10.3210.10">
    <property type="entry name" value="Hypothetical protein af1432"/>
    <property type="match status" value="1"/>
</dbReference>
<keyword evidence="6" id="KW-0418">Kinase</keyword>
<evidence type="ECO:0000313" key="7">
    <source>
        <dbReference type="Proteomes" id="UP000001296"/>
    </source>
</evidence>
<dbReference type="KEGG" id="sta:STHERM_c19300"/>
<dbReference type="FunFam" id="3.10.20.30:FF:000002">
    <property type="entry name" value="GTP pyrophosphokinase (RelA/SpoT)"/>
    <property type="match status" value="1"/>
</dbReference>
<dbReference type="Gene3D" id="3.10.20.30">
    <property type="match status" value="1"/>
</dbReference>
<reference evidence="6 7" key="2">
    <citation type="journal article" date="2010" name="J. Bacteriol.">
        <title>Genome sequence of the polysaccharide-degrading, thermophilic anaerobe Spirochaeta thermophila DSM 6192.</title>
        <authorList>
            <person name="Angelov A."/>
            <person name="Liebl S."/>
            <person name="Ballschmiter M."/>
            <person name="Bomeke M."/>
            <person name="Lehmann R."/>
            <person name="Liesegang H."/>
            <person name="Daniel R."/>
            <person name="Liebl W."/>
        </authorList>
    </citation>
    <scope>NUCLEOTIDE SEQUENCE [LARGE SCALE GENOMIC DNA]</scope>
    <source>
        <strain evidence="7">ATCC 49972 / DSM 6192 / RI 19.B1</strain>
    </source>
</reference>
<dbReference type="InterPro" id="IPR033655">
    <property type="entry name" value="TGS_RelA/SpoT"/>
</dbReference>
<comment type="function">
    <text evidence="2">In eubacteria ppGpp (guanosine 3'-diphosphate 5'-diphosphate) is a mediator of the stringent response that coordinates a variety of cellular activities in response to changes in nutritional abundance.</text>
</comment>
<organism evidence="6 7">
    <name type="scientific">Winmispira thermophila (strain ATCC 49972 / DSM 6192 / RI 19.B1)</name>
    <name type="common">Spirochaeta thermophila</name>
    <dbReference type="NCBI Taxonomy" id="665571"/>
    <lineage>
        <taxon>Bacteria</taxon>
        <taxon>Pseudomonadati</taxon>
        <taxon>Spirochaetota</taxon>
        <taxon>Spirochaetia</taxon>
        <taxon>Winmispirales</taxon>
        <taxon>Winmispiraceae</taxon>
        <taxon>Winmispira</taxon>
    </lineage>
</organism>
<dbReference type="InterPro" id="IPR012675">
    <property type="entry name" value="Beta-grasp_dom_sf"/>
</dbReference>
<gene>
    <name evidence="6" type="ordered locus">STHERM_c19300</name>
</gene>
<dbReference type="eggNOG" id="COG0317">
    <property type="taxonomic scope" value="Bacteria"/>
</dbReference>
<dbReference type="EMBL" id="CP001698">
    <property type="protein sequence ID" value="ADN02865.1"/>
    <property type="molecule type" value="Genomic_DNA"/>
</dbReference>
<dbReference type="SUPFAM" id="SSF81301">
    <property type="entry name" value="Nucleotidyltransferase"/>
    <property type="match status" value="1"/>
</dbReference>
<feature type="compositionally biased region" description="Pro residues" evidence="3">
    <location>
        <begin position="496"/>
        <end position="506"/>
    </location>
</feature>
<dbReference type="PROSITE" id="PS51831">
    <property type="entry name" value="HD"/>
    <property type="match status" value="1"/>
</dbReference>
<dbReference type="GO" id="GO:0008893">
    <property type="term" value="F:guanosine-3',5'-bis(diphosphate) 3'-diphosphatase activity"/>
    <property type="evidence" value="ECO:0007669"/>
    <property type="project" value="TreeGrafter"/>
</dbReference>
<dbReference type="FunFam" id="3.30.460.10:FF:000001">
    <property type="entry name" value="GTP pyrophosphokinase RelA"/>
    <property type="match status" value="1"/>
</dbReference>
<dbReference type="AlphaFoldDB" id="E0RQ12"/>
<dbReference type="HOGENOM" id="CLU_012300_3_0_12"/>
<evidence type="ECO:0000256" key="1">
    <source>
        <dbReference type="ARBA" id="ARBA00025704"/>
    </source>
</evidence>
<dbReference type="GO" id="GO:0008728">
    <property type="term" value="F:GTP diphosphokinase activity"/>
    <property type="evidence" value="ECO:0007669"/>
    <property type="project" value="UniProtKB-EC"/>
</dbReference>
<evidence type="ECO:0000256" key="2">
    <source>
        <dbReference type="RuleBase" id="RU003847"/>
    </source>
</evidence>
<dbReference type="EC" id="2.7.6.5" evidence="6"/>
<keyword evidence="6" id="KW-0808">Transferase</keyword>
<dbReference type="Pfam" id="PF04607">
    <property type="entry name" value="RelA_SpoT"/>
    <property type="match status" value="1"/>
</dbReference>
<comment type="similarity">
    <text evidence="2">Belongs to the relA/spoT family.</text>
</comment>
<comment type="pathway">
    <text evidence="1">Purine metabolism.</text>
</comment>
<dbReference type="CDD" id="cd05399">
    <property type="entry name" value="NT_Rel-Spo_like"/>
    <property type="match status" value="1"/>
</dbReference>
<dbReference type="NCBIfam" id="TIGR00691">
    <property type="entry name" value="spoT_relA"/>
    <property type="match status" value="1"/>
</dbReference>
<sequence length="662" mass="75083">MSPALLIDRTLTPSLGRYTDEEKARVQEAARWAAQLHEGQLRASGEPYISHPLEVARILADLGMDTGTLIAALLHDTIEDTGTTRDEIASRFGEEVALLVEGVTKISSLRARNRKIQAAESIRKMLLAMAKDIRVILIKLADKLHNMRTLQYLPPAKQKAIATECLEIYAPLAERLGMSSLKDELEDLALKHLQPEVYAEIEHYVNERIEARTALLEEIALNTKKAAEREGIAVEIQMRRKHLYSIYQKMKRKARPLEEIYDVLGIRLLCNTETECYTLLGIVHRLYKPLEGRFKDYIAMPKANRYQSLHTTVMVPGGTLVEVQIRTHQMHRTAEYGIAAHWLYKEGITPHRVDVGELSIINRLREWSSLKATSGQFLEEIKQEILRDSIYVFTPKGDVIELPKGATPIDFAYHIHTDIGDHLAGAKANGIIIPITAELQNTQVVEIITSPHAHPHIGWLRAVKTARARSKIRAWINRHDTTYLVEKNVVVKKPSEPSPPPSPPRARPGEALREEKKIGIRVGTERNLLVRFARCCHPVTGDDIVGYVSRGRGIIIHRRDCPNLSNIEDFARRQIEVEWESVSPRTTWHVRVRSRHTGDLFSEVEGAIRKLGGHLIEGKITEQRLDELDAYFTLEIDRKEQVRRVLKAIRAIPSVKSVSLVE</sequence>